<name>S8C4L8_9LAMI</name>
<feature type="non-terminal residue" evidence="9">
    <location>
        <position position="1"/>
    </location>
</feature>
<dbReference type="OrthoDB" id="908420at2759"/>
<dbReference type="SUPFAM" id="SSF53756">
    <property type="entry name" value="UDP-Glycosyltransferase/glycogen phosphorylase"/>
    <property type="match status" value="1"/>
</dbReference>
<dbReference type="GO" id="GO:0080043">
    <property type="term" value="F:quercetin 3-O-glucosyltransferase activity"/>
    <property type="evidence" value="ECO:0007669"/>
    <property type="project" value="TreeGrafter"/>
</dbReference>
<protein>
    <recommendedName>
        <fullName evidence="7">anthocyanidin 3-O-glucoside 5-O-glucosyltransferase</fullName>
        <ecNumber evidence="7">2.4.1.298</ecNumber>
    </recommendedName>
</protein>
<dbReference type="InterPro" id="IPR035595">
    <property type="entry name" value="UDP_glycos_trans_CS"/>
</dbReference>
<dbReference type="Pfam" id="PF00201">
    <property type="entry name" value="UDPGT"/>
    <property type="match status" value="1"/>
</dbReference>
<dbReference type="GO" id="GO:0102816">
    <property type="term" value="F:UDP-D-glucose:delphinidin 3-O-glucosyl-5-O-caffeoylglucoside -O-beta-D-glucosyltransferase activity"/>
    <property type="evidence" value="ECO:0007669"/>
    <property type="project" value="UniProtKB-EC"/>
</dbReference>
<feature type="non-terminal residue" evidence="9">
    <location>
        <position position="202"/>
    </location>
</feature>
<keyword evidence="3 8" id="KW-0808">Transferase</keyword>
<organism evidence="9 10">
    <name type="scientific">Genlisea aurea</name>
    <dbReference type="NCBI Taxonomy" id="192259"/>
    <lineage>
        <taxon>Eukaryota</taxon>
        <taxon>Viridiplantae</taxon>
        <taxon>Streptophyta</taxon>
        <taxon>Embryophyta</taxon>
        <taxon>Tracheophyta</taxon>
        <taxon>Spermatophyta</taxon>
        <taxon>Magnoliopsida</taxon>
        <taxon>eudicotyledons</taxon>
        <taxon>Gunneridae</taxon>
        <taxon>Pentapetalae</taxon>
        <taxon>asterids</taxon>
        <taxon>lamiids</taxon>
        <taxon>Lamiales</taxon>
        <taxon>Lentibulariaceae</taxon>
        <taxon>Genlisea</taxon>
    </lineage>
</organism>
<comment type="similarity">
    <text evidence="2 8">Belongs to the UDP-glycosyltransferase family.</text>
</comment>
<dbReference type="AlphaFoldDB" id="S8C4L8"/>
<accession>S8C4L8</accession>
<evidence type="ECO:0000256" key="6">
    <source>
        <dbReference type="ARBA" id="ARBA00056922"/>
    </source>
</evidence>
<comment type="pathway">
    <text evidence="1">Pigment biosynthesis; anthocyanin biosynthesis.</text>
</comment>
<dbReference type="Proteomes" id="UP000015453">
    <property type="component" value="Unassembled WGS sequence"/>
</dbReference>
<comment type="caution">
    <text evidence="9">The sequence shown here is derived from an EMBL/GenBank/DDBJ whole genome shotgun (WGS) entry which is preliminary data.</text>
</comment>
<evidence type="ECO:0000256" key="1">
    <source>
        <dbReference type="ARBA" id="ARBA00004935"/>
    </source>
</evidence>
<comment type="function">
    <text evidence="6">Catalyzes the glucosylation at the O-5 position of anthocyanidin 3-glucosides to form anthocyanidin 3,5-di-O-glucosides using UDP-glucose as sugar donor. Anthocyanidin 3,5-di-O-glucosides are molecules that are responsible for pigmentation. Also acts on anthocyanidin 3-O-(6-O-malonylglucoside). Much less active with hydroxycinnamoylglucose derivatives. No activity in the absence of the 3-O-glucoside group.</text>
</comment>
<dbReference type="PANTHER" id="PTHR11926:SF1553">
    <property type="entry name" value="GLYCOSYLTRANSFERASE"/>
    <property type="match status" value="1"/>
</dbReference>
<evidence type="ECO:0000256" key="4">
    <source>
        <dbReference type="ARBA" id="ARBA00022729"/>
    </source>
</evidence>
<dbReference type="FunFam" id="3.40.50.2000:FF:000019">
    <property type="entry name" value="Glycosyltransferase"/>
    <property type="match status" value="1"/>
</dbReference>
<evidence type="ECO:0000256" key="2">
    <source>
        <dbReference type="ARBA" id="ARBA00009995"/>
    </source>
</evidence>
<evidence type="ECO:0000256" key="3">
    <source>
        <dbReference type="ARBA" id="ARBA00022679"/>
    </source>
</evidence>
<keyword evidence="4" id="KW-0732">Signal</keyword>
<proteinExistence type="inferred from homology"/>
<dbReference type="PANTHER" id="PTHR11926">
    <property type="entry name" value="GLUCOSYL/GLUCURONOSYL TRANSFERASES"/>
    <property type="match status" value="1"/>
</dbReference>
<reference evidence="9 10" key="1">
    <citation type="journal article" date="2013" name="BMC Genomics">
        <title>The miniature genome of a carnivorous plant Genlisea aurea contains a low number of genes and short non-coding sequences.</title>
        <authorList>
            <person name="Leushkin E.V."/>
            <person name="Sutormin R.A."/>
            <person name="Nabieva E.R."/>
            <person name="Penin A.A."/>
            <person name="Kondrashov A.S."/>
            <person name="Logacheva M.D."/>
        </authorList>
    </citation>
    <scope>NUCLEOTIDE SEQUENCE [LARGE SCALE GENOMIC DNA]</scope>
</reference>
<dbReference type="InterPro" id="IPR002213">
    <property type="entry name" value="UDP_glucos_trans"/>
</dbReference>
<gene>
    <name evidence="9" type="ORF">M569_13180</name>
</gene>
<dbReference type="Gene3D" id="3.40.50.2000">
    <property type="entry name" value="Glycogen Phosphorylase B"/>
    <property type="match status" value="2"/>
</dbReference>
<dbReference type="GO" id="GO:0080044">
    <property type="term" value="F:quercetin 7-O-glucosyltransferase activity"/>
    <property type="evidence" value="ECO:0007669"/>
    <property type="project" value="TreeGrafter"/>
</dbReference>
<evidence type="ECO:0000256" key="5">
    <source>
        <dbReference type="ARBA" id="ARBA00050360"/>
    </source>
</evidence>
<comment type="catalytic activity">
    <reaction evidence="5">
        <text>an anthocyanidin 3-O-beta-D-glucoside + UDP-alpha-D-glucose = an anthocyanidin 3,5-di-O-beta-D-glucoside + UDP + 2 H(+)</text>
        <dbReference type="Rhea" id="RHEA:35423"/>
        <dbReference type="ChEBI" id="CHEBI:15378"/>
        <dbReference type="ChEBI" id="CHEBI:16307"/>
        <dbReference type="ChEBI" id="CHEBI:57503"/>
        <dbReference type="ChEBI" id="CHEBI:58223"/>
        <dbReference type="ChEBI" id="CHEBI:58885"/>
        <dbReference type="EC" id="2.4.1.298"/>
    </reaction>
</comment>
<dbReference type="PROSITE" id="PS00375">
    <property type="entry name" value="UDPGT"/>
    <property type="match status" value="1"/>
</dbReference>
<evidence type="ECO:0000256" key="7">
    <source>
        <dbReference type="ARBA" id="ARBA00066781"/>
    </source>
</evidence>
<dbReference type="EC" id="2.4.1.298" evidence="7"/>
<keyword evidence="8" id="KW-0328">Glycosyltransferase</keyword>
<evidence type="ECO:0000313" key="9">
    <source>
        <dbReference type="EMBL" id="EPS61614.1"/>
    </source>
</evidence>
<keyword evidence="10" id="KW-1185">Reference proteome</keyword>
<dbReference type="CDD" id="cd03784">
    <property type="entry name" value="GT1_Gtf-like"/>
    <property type="match status" value="1"/>
</dbReference>
<sequence>LMDHMGKYVAMKAIGPTVPSMYSDERLPEDREYGLSFFLPESTLCTDWLNRQPPASVVYVAFGSMAQLSQRQMEELARALEQIRRPFIWVVRSSERNKLPPGFPADIAAGLIVSWSPQLDVLAHRSVACFVTHCGWNSTLEALCLGVPVVALPQGSDQTTNSKFVADVWRTGVRAVACDGDGGVVDRITIERCVRDVIEGEE</sequence>
<evidence type="ECO:0000256" key="8">
    <source>
        <dbReference type="RuleBase" id="RU003718"/>
    </source>
</evidence>
<evidence type="ECO:0000313" key="10">
    <source>
        <dbReference type="Proteomes" id="UP000015453"/>
    </source>
</evidence>
<dbReference type="EMBL" id="AUSU01006710">
    <property type="protein sequence ID" value="EPS61614.1"/>
    <property type="molecule type" value="Genomic_DNA"/>
</dbReference>